<dbReference type="Proteomes" id="UP001060215">
    <property type="component" value="Chromosome 6"/>
</dbReference>
<evidence type="ECO:0000313" key="1">
    <source>
        <dbReference type="EMBL" id="KAI8022724.1"/>
    </source>
</evidence>
<gene>
    <name evidence="1" type="ORF">LOK49_LG03G00533</name>
</gene>
<keyword evidence="2" id="KW-1185">Reference proteome</keyword>
<dbReference type="EMBL" id="CM045763">
    <property type="protein sequence ID" value="KAI8022724.1"/>
    <property type="molecule type" value="Genomic_DNA"/>
</dbReference>
<comment type="caution">
    <text evidence="1">The sequence shown here is derived from an EMBL/GenBank/DDBJ whole genome shotgun (WGS) entry which is preliminary data.</text>
</comment>
<name>A0ACC0IAK2_9ERIC</name>
<reference evidence="1 2" key="1">
    <citation type="journal article" date="2022" name="Plant J.">
        <title>Chromosome-level genome of Camellia lanceoleosa provides a valuable resource for understanding genome evolution and self-incompatibility.</title>
        <authorList>
            <person name="Gong W."/>
            <person name="Xiao S."/>
            <person name="Wang L."/>
            <person name="Liao Z."/>
            <person name="Chang Y."/>
            <person name="Mo W."/>
            <person name="Hu G."/>
            <person name="Li W."/>
            <person name="Zhao G."/>
            <person name="Zhu H."/>
            <person name="Hu X."/>
            <person name="Ji K."/>
            <person name="Xiang X."/>
            <person name="Song Q."/>
            <person name="Yuan D."/>
            <person name="Jin S."/>
            <person name="Zhang L."/>
        </authorList>
    </citation>
    <scope>NUCLEOTIDE SEQUENCE [LARGE SCALE GENOMIC DNA]</scope>
    <source>
        <strain evidence="1">SQ_2022a</strain>
    </source>
</reference>
<protein>
    <submittedName>
        <fullName evidence="1">F-box/kelch-repeat protein</fullName>
    </submittedName>
</protein>
<evidence type="ECO:0000313" key="2">
    <source>
        <dbReference type="Proteomes" id="UP001060215"/>
    </source>
</evidence>
<accession>A0ACC0IAK2</accession>
<proteinExistence type="predicted"/>
<organism evidence="1 2">
    <name type="scientific">Camellia lanceoleosa</name>
    <dbReference type="NCBI Taxonomy" id="1840588"/>
    <lineage>
        <taxon>Eukaryota</taxon>
        <taxon>Viridiplantae</taxon>
        <taxon>Streptophyta</taxon>
        <taxon>Embryophyta</taxon>
        <taxon>Tracheophyta</taxon>
        <taxon>Spermatophyta</taxon>
        <taxon>Magnoliopsida</taxon>
        <taxon>eudicotyledons</taxon>
        <taxon>Gunneridae</taxon>
        <taxon>Pentapetalae</taxon>
        <taxon>asterids</taxon>
        <taxon>Ericales</taxon>
        <taxon>Theaceae</taxon>
        <taxon>Camellia</taxon>
    </lineage>
</organism>
<sequence>MELIENEKSRPPLIQVQPWLLIYHGKYRQFQNFYSVSEDYCYIKKIPELCNKQICTSSYGWLVLENLDSDECFLLNLVSMDKIQLPLRESTYDLCVLTLPPSDPDCRVIFISNNNHSLIFCRPSDNEFNELVLDSEDWFDSATSFEGKLYGLNRMSLVVVDFSGPTPHFVQIMSQTLHLSPQFIISLKTYMIESGGDLLMIEKMFHGYYGSELFGFSIYQADLPSKTWVKVTNIGERTIFLDSHDGISFSASEKSGIKRNFIYFTQSGDRYLYAFSLEKQRVSFSMPCSNVSRRDSSFHWCSVMNSYSFVFKMADEQVVGSKQKEILGHEVSMMTSTSSDHLVHDKIKHGERGSSNWSDLPPELLSMILSNLFFGDSSNFRATCRSWQSTTTPFPPPTNSALSKLPYLMILNDSDDGCKFFQPLCNETYHDKLSNIIISNDQLKDAKIRVSKYGWLLMSGGGTIFFFNPFTEVIIKLPNIYWANDFMSVSFSSPPTSSDCLVIGICWGFLHIELCIIKRGDDRWTFHEFQNNRRFVLYDASPPVLYNGKLYCLGNRGDVGVLDLSSSLSWNIICCCKPILAWPRFKYQCQKSFMVNCDGGMLVVFVTHEERRVRLIKLNVPDMEWQDVQSLGNKMLFLSHGASLLIEAVKEGMANKIYFPNFHGENGAFYSLDTGKYHSIVGNYCSTTPFNFVEQVSSTCTWIEAIYDDNHTTMGVFQDW</sequence>